<sequence>MQHVEIEAKGVRARLELLFGMISEFAVERDGRTISMLHKAPWLNEAMPADAAPHLGGLAGDFFCAPFGDAAADGAPGHGWPANTTWTHLGTESKDGQTVARFRLDHKAMGADLVKELRLVDGHPFLYQRHIFTGGSADCMAVANHAMVSLLNGGRLSFSPKRWWETPRIPLEPDPARGRSLLACPAKSADPTHFPLAAGGEADITRYPFAQRHEDFIAGVEAEGSTLGWTTVAREQEGDLFISLRNPARLPMTQLWFSNGGRDYAPWNGRHLGCLGVEEGLNRAMLGHSLGSAPNPLDAAGIPTGLALDPDGVAEVRHVIGSVPWTGGGRIESIKPTESGIAVTATSGDAVSIACDLAFLQG</sequence>
<accession>A0ABV3QUP2</accession>
<dbReference type="RefSeq" id="WP_367721863.1">
    <property type="nucleotide sequence ID" value="NZ_JBFOCI010000001.1"/>
</dbReference>
<evidence type="ECO:0000313" key="2">
    <source>
        <dbReference type="Proteomes" id="UP001556196"/>
    </source>
</evidence>
<name>A0ABV3QUP2_9HYPH</name>
<reference evidence="1 2" key="1">
    <citation type="submission" date="2024-06" db="EMBL/GenBank/DDBJ databases">
        <authorList>
            <person name="Tuo L."/>
        </authorList>
    </citation>
    <scope>NUCLEOTIDE SEQUENCE [LARGE SCALE GENOMIC DNA]</scope>
    <source>
        <strain evidence="1 2">ZMM04-5</strain>
    </source>
</reference>
<proteinExistence type="predicted"/>
<dbReference type="Proteomes" id="UP001556196">
    <property type="component" value="Unassembled WGS sequence"/>
</dbReference>
<evidence type="ECO:0000313" key="1">
    <source>
        <dbReference type="EMBL" id="MEW9804801.1"/>
    </source>
</evidence>
<evidence type="ECO:0008006" key="3">
    <source>
        <dbReference type="Google" id="ProtNLM"/>
    </source>
</evidence>
<organism evidence="1 2">
    <name type="scientific">Mesorhizobium marinum</name>
    <dbReference type="NCBI Taxonomy" id="3228790"/>
    <lineage>
        <taxon>Bacteria</taxon>
        <taxon>Pseudomonadati</taxon>
        <taxon>Pseudomonadota</taxon>
        <taxon>Alphaproteobacteria</taxon>
        <taxon>Hyphomicrobiales</taxon>
        <taxon>Phyllobacteriaceae</taxon>
        <taxon>Mesorhizobium</taxon>
    </lineage>
</organism>
<keyword evidence="2" id="KW-1185">Reference proteome</keyword>
<gene>
    <name evidence="1" type="ORF">ABUE31_02225</name>
</gene>
<dbReference type="EMBL" id="JBFOCI010000001">
    <property type="protein sequence ID" value="MEW9804801.1"/>
    <property type="molecule type" value="Genomic_DNA"/>
</dbReference>
<protein>
    <recommendedName>
        <fullName evidence="3">DUF4432 domain-containing protein</fullName>
    </recommendedName>
</protein>
<comment type="caution">
    <text evidence="1">The sequence shown here is derived from an EMBL/GenBank/DDBJ whole genome shotgun (WGS) entry which is preliminary data.</text>
</comment>